<keyword evidence="1" id="KW-1185">Reference proteome</keyword>
<accession>A0A3Q7XRQ5</accession>
<proteinExistence type="predicted"/>
<dbReference type="AlphaFoldDB" id="A0A3Q7XRQ5"/>
<evidence type="ECO:0000313" key="1">
    <source>
        <dbReference type="Proteomes" id="UP000087171"/>
    </source>
</evidence>
<sequence length="124" mass="14487">MDIPVLLNFLHKNPDAIVPYPWQQIYDVETGLVYYKNCENGFVIYDFRPLVNIRRGIFWDNYSWSASIDCPDVRQMRASVQNSDALSKAYLFRITCCTDIIIHCIVEQPVFRCFLCFSVVGQFS</sequence>
<dbReference type="Proteomes" id="UP000087171">
    <property type="component" value="Unplaced"/>
</dbReference>
<dbReference type="RefSeq" id="XP_027186476.1">
    <property type="nucleotide sequence ID" value="XM_027330675.1"/>
</dbReference>
<evidence type="ECO:0000313" key="2">
    <source>
        <dbReference type="RefSeq" id="XP_027186476.1"/>
    </source>
</evidence>
<dbReference type="OrthoDB" id="1349760at2759"/>
<protein>
    <submittedName>
        <fullName evidence="2">Uncharacterized protein LOC113784457</fullName>
    </submittedName>
</protein>
<reference evidence="2" key="1">
    <citation type="submission" date="2025-08" db="UniProtKB">
        <authorList>
            <consortium name="RefSeq"/>
        </authorList>
    </citation>
    <scope>IDENTIFICATION</scope>
    <source>
        <tissue evidence="2">Etiolated seedlings</tissue>
    </source>
</reference>
<name>A0A3Q7XRQ5_CICAR</name>
<gene>
    <name evidence="2" type="primary">LOC113784457</name>
</gene>
<organism evidence="1 2">
    <name type="scientific">Cicer arietinum</name>
    <name type="common">Chickpea</name>
    <name type="synonym">Garbanzo</name>
    <dbReference type="NCBI Taxonomy" id="3827"/>
    <lineage>
        <taxon>Eukaryota</taxon>
        <taxon>Viridiplantae</taxon>
        <taxon>Streptophyta</taxon>
        <taxon>Embryophyta</taxon>
        <taxon>Tracheophyta</taxon>
        <taxon>Spermatophyta</taxon>
        <taxon>Magnoliopsida</taxon>
        <taxon>eudicotyledons</taxon>
        <taxon>Gunneridae</taxon>
        <taxon>Pentapetalae</taxon>
        <taxon>rosids</taxon>
        <taxon>fabids</taxon>
        <taxon>Fabales</taxon>
        <taxon>Fabaceae</taxon>
        <taxon>Papilionoideae</taxon>
        <taxon>50 kb inversion clade</taxon>
        <taxon>NPAAA clade</taxon>
        <taxon>Hologalegina</taxon>
        <taxon>IRL clade</taxon>
        <taxon>Cicereae</taxon>
        <taxon>Cicer</taxon>
    </lineage>
</organism>